<proteinExistence type="predicted"/>
<dbReference type="OrthoDB" id="2438112at2759"/>
<reference evidence="2" key="1">
    <citation type="submission" date="2021-06" db="EMBL/GenBank/DDBJ databases">
        <authorList>
            <person name="Kallberg Y."/>
            <person name="Tangrot J."/>
            <person name="Rosling A."/>
        </authorList>
    </citation>
    <scope>NUCLEOTIDE SEQUENCE</scope>
    <source>
        <strain evidence="2">AZ414A</strain>
    </source>
</reference>
<organism evidence="2 3">
    <name type="scientific">Diversispora eburnea</name>
    <dbReference type="NCBI Taxonomy" id="1213867"/>
    <lineage>
        <taxon>Eukaryota</taxon>
        <taxon>Fungi</taxon>
        <taxon>Fungi incertae sedis</taxon>
        <taxon>Mucoromycota</taxon>
        <taxon>Glomeromycotina</taxon>
        <taxon>Glomeromycetes</taxon>
        <taxon>Diversisporales</taxon>
        <taxon>Diversisporaceae</taxon>
        <taxon>Diversispora</taxon>
    </lineage>
</organism>
<sequence>MDTDWCIMCDSHCNIPGTIYCSEECKLQDRMENAYFPPPLSSASSSGISIVDGDVSGIGGFDYGIGIDGIGGCFGGIENLKHKQILPPLETTTKSKSTTSKVQLPPPQQQQPTLFYHRAPLPRYKTGTTNNCSSNRNLRGVGRSSKSLY</sequence>
<accession>A0A9N8YID8</accession>
<dbReference type="Pfam" id="PF12855">
    <property type="entry name" value="Ecl1"/>
    <property type="match status" value="1"/>
</dbReference>
<gene>
    <name evidence="2" type="ORF">DEBURN_LOCUS578</name>
</gene>
<protein>
    <submittedName>
        <fullName evidence="2">11378_t:CDS:1</fullName>
    </submittedName>
</protein>
<feature type="compositionally biased region" description="Low complexity" evidence="1">
    <location>
        <begin position="91"/>
        <end position="101"/>
    </location>
</feature>
<feature type="compositionally biased region" description="Polar residues" evidence="1">
    <location>
        <begin position="126"/>
        <end position="137"/>
    </location>
</feature>
<evidence type="ECO:0000313" key="2">
    <source>
        <dbReference type="EMBL" id="CAG8433796.1"/>
    </source>
</evidence>
<dbReference type="InterPro" id="IPR024368">
    <property type="entry name" value="Ecl1/2/3"/>
</dbReference>
<dbReference type="AlphaFoldDB" id="A0A9N8YID8"/>
<evidence type="ECO:0000256" key="1">
    <source>
        <dbReference type="SAM" id="MobiDB-lite"/>
    </source>
</evidence>
<comment type="caution">
    <text evidence="2">The sequence shown here is derived from an EMBL/GenBank/DDBJ whole genome shotgun (WGS) entry which is preliminary data.</text>
</comment>
<feature type="region of interest" description="Disordered" evidence="1">
    <location>
        <begin position="88"/>
        <end position="113"/>
    </location>
</feature>
<dbReference type="Proteomes" id="UP000789706">
    <property type="component" value="Unassembled WGS sequence"/>
</dbReference>
<name>A0A9N8YID8_9GLOM</name>
<feature type="region of interest" description="Disordered" evidence="1">
    <location>
        <begin position="125"/>
        <end position="149"/>
    </location>
</feature>
<evidence type="ECO:0000313" key="3">
    <source>
        <dbReference type="Proteomes" id="UP000789706"/>
    </source>
</evidence>
<keyword evidence="3" id="KW-1185">Reference proteome</keyword>
<dbReference type="EMBL" id="CAJVPK010000019">
    <property type="protein sequence ID" value="CAG8433796.1"/>
    <property type="molecule type" value="Genomic_DNA"/>
</dbReference>